<accession>A0A914H4W8</accession>
<evidence type="ECO:0000313" key="2">
    <source>
        <dbReference type="Proteomes" id="UP000887572"/>
    </source>
</evidence>
<proteinExistence type="predicted"/>
<keyword evidence="2" id="KW-1185">Reference proteome</keyword>
<dbReference type="Proteomes" id="UP000887572">
    <property type="component" value="Unplaced"/>
</dbReference>
<dbReference type="WBParaSite" id="Gr19_v10_g13264.t1">
    <property type="protein sequence ID" value="Gr19_v10_g13264.t1"/>
    <property type="gene ID" value="Gr19_v10_g13264"/>
</dbReference>
<reference evidence="3" key="1">
    <citation type="submission" date="2022-11" db="UniProtKB">
        <authorList>
            <consortium name="WormBaseParasite"/>
        </authorList>
    </citation>
    <scope>IDENTIFICATION</scope>
</reference>
<feature type="transmembrane region" description="Helical" evidence="1">
    <location>
        <begin position="275"/>
        <end position="302"/>
    </location>
</feature>
<keyword evidence="1" id="KW-0812">Transmembrane</keyword>
<sequence length="326" mass="38019">MRLRLFYVFKIVQTAIIAFCLWRLLSETLICGSFVSVKVPFHHGIRGACEGLFFYVYPKTPSVGDKQPKNRPQLRLWWFFEGSNFLPSPPTQQEVERLVEEVKKELNAGSRRWRRTTWIHQEDKLREKRNFGRILVGKEKNNNDGKTIEDNRRYDAFDDGTKLFCYKFNLQGSSSAEALSLQQTKGGSPPPVILGNRSVVTVAFALAHFLLLFAQIFLLHCLDEDNFEQKRGKLFLELFVLILGCLSWLIVFLLTLRTEFDWDAMWLCTNFRPKLLSMVIIIQVVAAVLILMSVLEGIRVFLRMQKYDRLIERMKQGKLSKYRPRA</sequence>
<feature type="transmembrane region" description="Helical" evidence="1">
    <location>
        <begin position="199"/>
        <end position="222"/>
    </location>
</feature>
<keyword evidence="1" id="KW-1133">Transmembrane helix</keyword>
<evidence type="ECO:0000256" key="1">
    <source>
        <dbReference type="SAM" id="Phobius"/>
    </source>
</evidence>
<keyword evidence="1" id="KW-0472">Membrane</keyword>
<dbReference type="AlphaFoldDB" id="A0A914H4W8"/>
<feature type="transmembrane region" description="Helical" evidence="1">
    <location>
        <begin position="234"/>
        <end position="255"/>
    </location>
</feature>
<protein>
    <submittedName>
        <fullName evidence="3">Uncharacterized protein</fullName>
    </submittedName>
</protein>
<name>A0A914H4W8_GLORO</name>
<evidence type="ECO:0000313" key="3">
    <source>
        <dbReference type="WBParaSite" id="Gr19_v10_g13264.t1"/>
    </source>
</evidence>
<organism evidence="2 3">
    <name type="scientific">Globodera rostochiensis</name>
    <name type="common">Golden nematode worm</name>
    <name type="synonym">Heterodera rostochiensis</name>
    <dbReference type="NCBI Taxonomy" id="31243"/>
    <lineage>
        <taxon>Eukaryota</taxon>
        <taxon>Metazoa</taxon>
        <taxon>Ecdysozoa</taxon>
        <taxon>Nematoda</taxon>
        <taxon>Chromadorea</taxon>
        <taxon>Rhabditida</taxon>
        <taxon>Tylenchina</taxon>
        <taxon>Tylenchomorpha</taxon>
        <taxon>Tylenchoidea</taxon>
        <taxon>Heteroderidae</taxon>
        <taxon>Heteroderinae</taxon>
        <taxon>Globodera</taxon>
    </lineage>
</organism>